<name>A0A0B7BGC4_9EUPU</name>
<reference evidence="1" key="1">
    <citation type="submission" date="2014-12" db="EMBL/GenBank/DDBJ databases">
        <title>Insight into the proteome of Arion vulgaris.</title>
        <authorList>
            <person name="Aradska J."/>
            <person name="Bulat T."/>
            <person name="Smidak R."/>
            <person name="Sarate P."/>
            <person name="Gangsoo J."/>
            <person name="Sialana F."/>
            <person name="Bilban M."/>
            <person name="Lubec G."/>
        </authorList>
    </citation>
    <scope>NUCLEOTIDE SEQUENCE</scope>
    <source>
        <tissue evidence="1">Skin</tissue>
    </source>
</reference>
<dbReference type="EMBL" id="HACG01045052">
    <property type="protein sequence ID" value="CEK91917.1"/>
    <property type="molecule type" value="Transcribed_RNA"/>
</dbReference>
<proteinExistence type="predicted"/>
<evidence type="ECO:0000313" key="1">
    <source>
        <dbReference type="EMBL" id="CEK91917.1"/>
    </source>
</evidence>
<accession>A0A0B7BGC4</accession>
<organism evidence="1">
    <name type="scientific">Arion vulgaris</name>
    <dbReference type="NCBI Taxonomy" id="1028688"/>
    <lineage>
        <taxon>Eukaryota</taxon>
        <taxon>Metazoa</taxon>
        <taxon>Spiralia</taxon>
        <taxon>Lophotrochozoa</taxon>
        <taxon>Mollusca</taxon>
        <taxon>Gastropoda</taxon>
        <taxon>Heterobranchia</taxon>
        <taxon>Euthyneura</taxon>
        <taxon>Panpulmonata</taxon>
        <taxon>Eupulmonata</taxon>
        <taxon>Stylommatophora</taxon>
        <taxon>Helicina</taxon>
        <taxon>Arionoidea</taxon>
        <taxon>Arionidae</taxon>
        <taxon>Arion</taxon>
    </lineage>
</organism>
<dbReference type="AlphaFoldDB" id="A0A0B7BGC4"/>
<gene>
    <name evidence="1" type="primary">ORF185540</name>
</gene>
<feature type="non-terminal residue" evidence="1">
    <location>
        <position position="58"/>
    </location>
</feature>
<protein>
    <submittedName>
        <fullName evidence="1">Uncharacterized protein</fullName>
    </submittedName>
</protein>
<sequence>MWEGGKSMHLVSDRDLQWHCFRKHLDIYSLGNRDKCTTIKENIIILERYWGLAGGAKN</sequence>